<feature type="transmembrane region" description="Helical" evidence="8">
    <location>
        <begin position="125"/>
        <end position="143"/>
    </location>
</feature>
<dbReference type="GO" id="GO:0005886">
    <property type="term" value="C:plasma membrane"/>
    <property type="evidence" value="ECO:0007669"/>
    <property type="project" value="TreeGrafter"/>
</dbReference>
<dbReference type="InterPro" id="IPR001734">
    <property type="entry name" value="Na/solute_symporter"/>
</dbReference>
<dbReference type="PROSITE" id="PS50283">
    <property type="entry name" value="NA_SOLUT_SYMP_3"/>
    <property type="match status" value="1"/>
</dbReference>
<dbReference type="PANTHER" id="PTHR11819:SF195">
    <property type="entry name" value="SODIUM_GLUCOSE COTRANSPORTER 4"/>
    <property type="match status" value="1"/>
</dbReference>
<dbReference type="GO" id="GO:0005412">
    <property type="term" value="F:D-glucose:sodium symporter activity"/>
    <property type="evidence" value="ECO:0007669"/>
    <property type="project" value="TreeGrafter"/>
</dbReference>
<evidence type="ECO:0000256" key="5">
    <source>
        <dbReference type="ARBA" id="ARBA00023136"/>
    </source>
</evidence>
<reference evidence="10" key="1">
    <citation type="submission" date="2025-08" db="UniProtKB">
        <authorList>
            <consortium name="RefSeq"/>
        </authorList>
    </citation>
    <scope>IDENTIFICATION</scope>
</reference>
<feature type="transmembrane region" description="Helical" evidence="8">
    <location>
        <begin position="163"/>
        <end position="187"/>
    </location>
</feature>
<feature type="transmembrane region" description="Helical" evidence="8">
    <location>
        <begin position="672"/>
        <end position="692"/>
    </location>
</feature>
<name>A0A6P7U2Z7_9MOLL</name>
<feature type="transmembrane region" description="Helical" evidence="8">
    <location>
        <begin position="465"/>
        <end position="488"/>
    </location>
</feature>
<evidence type="ECO:0000256" key="6">
    <source>
        <dbReference type="RuleBase" id="RU362091"/>
    </source>
</evidence>
<keyword evidence="4 8" id="KW-1133">Transmembrane helix</keyword>
<keyword evidence="9" id="KW-1185">Reference proteome</keyword>
<feature type="transmembrane region" description="Helical" evidence="8">
    <location>
        <begin position="256"/>
        <end position="273"/>
    </location>
</feature>
<dbReference type="AlphaFoldDB" id="A0A6P7U2Z7"/>
<dbReference type="InterPro" id="IPR038377">
    <property type="entry name" value="Na/Glc_symporter_sf"/>
</dbReference>
<comment type="subcellular location">
    <subcellularLocation>
        <location evidence="1">Membrane</location>
        <topology evidence="1">Multi-pass membrane protein</topology>
    </subcellularLocation>
</comment>
<feature type="transmembrane region" description="Helical" evidence="8">
    <location>
        <begin position="508"/>
        <end position="531"/>
    </location>
</feature>
<dbReference type="RefSeq" id="XP_029658308.1">
    <property type="nucleotide sequence ID" value="XM_029802448.2"/>
</dbReference>
<proteinExistence type="inferred from homology"/>
<dbReference type="NCBIfam" id="TIGR00813">
    <property type="entry name" value="sss"/>
    <property type="match status" value="1"/>
</dbReference>
<feature type="transmembrane region" description="Helical" evidence="8">
    <location>
        <begin position="194"/>
        <end position="217"/>
    </location>
</feature>
<dbReference type="Gene3D" id="1.20.1730.10">
    <property type="entry name" value="Sodium/glucose cotransporter"/>
    <property type="match status" value="1"/>
</dbReference>
<feature type="compositionally biased region" description="Polar residues" evidence="7">
    <location>
        <begin position="557"/>
        <end position="568"/>
    </location>
</feature>
<feature type="transmembrane region" description="Helical" evidence="8">
    <location>
        <begin position="433"/>
        <end position="458"/>
    </location>
</feature>
<keyword evidence="3 8" id="KW-0812">Transmembrane</keyword>
<evidence type="ECO:0000313" key="9">
    <source>
        <dbReference type="Proteomes" id="UP000515154"/>
    </source>
</evidence>
<dbReference type="Proteomes" id="UP000515154">
    <property type="component" value="Linkage group LG2"/>
</dbReference>
<dbReference type="KEGG" id="osn:115232527"/>
<dbReference type="Pfam" id="PF00474">
    <property type="entry name" value="SSF"/>
    <property type="match status" value="1"/>
</dbReference>
<protein>
    <submittedName>
        <fullName evidence="10">Sodium/glucose cotransporter 4-like</fullName>
    </submittedName>
</protein>
<evidence type="ECO:0000256" key="8">
    <source>
        <dbReference type="SAM" id="Phobius"/>
    </source>
</evidence>
<evidence type="ECO:0000256" key="1">
    <source>
        <dbReference type="ARBA" id="ARBA00004141"/>
    </source>
</evidence>
<keyword evidence="5 8" id="KW-0472">Membrane</keyword>
<feature type="transmembrane region" description="Helical" evidence="8">
    <location>
        <begin position="52"/>
        <end position="85"/>
    </location>
</feature>
<evidence type="ECO:0000256" key="4">
    <source>
        <dbReference type="ARBA" id="ARBA00022989"/>
    </source>
</evidence>
<feature type="transmembrane region" description="Helical" evidence="8">
    <location>
        <begin position="91"/>
        <end position="113"/>
    </location>
</feature>
<feature type="transmembrane region" description="Helical" evidence="8">
    <location>
        <begin position="12"/>
        <end position="31"/>
    </location>
</feature>
<dbReference type="PANTHER" id="PTHR11819">
    <property type="entry name" value="SOLUTE CARRIER FAMILY 5"/>
    <property type="match status" value="1"/>
</dbReference>
<feature type="transmembrane region" description="Helical" evidence="8">
    <location>
        <begin position="409"/>
        <end position="427"/>
    </location>
</feature>
<comment type="similarity">
    <text evidence="2 6">Belongs to the sodium:solute symporter (SSF) (TC 2.A.21) family.</text>
</comment>
<sequence length="693" mass="77561">MAEVFANTLLSITDIVIVAVYFAIVLFVGLWSSRKNRSSTRGYFMAGRNMSWMPVGASLFASNIGSIHFIGLAGSGAAAGIAVGVFEINAMFVLLLMGYIFLPVYISAGIYTMPEYLKLRFGGRRIQLCMAILSLIVYVFTKISADLYAGALFIKQALKWDLYLSLLLILLIASIFTISGGLTAVIWTDFMQCFIMLAGAIALMVLSFIKVGGYSAMVEKYPQAIPNTTLMDNTTKCGYPREDYMHLFHSYDADDIPGPGIIGLTINSIWYWCSDQVLVQRALAAKSYDHSKAATVFCGYLKILPLFLLIFPGMISRILYKDTVGCADPEVCMSVCGSETGCTNVAYTSLILDLLPEGLRGLMLASMVSALITSLTSIFNSSSTIFALDIWSFFRKKVSDIEMIIVGRIFILFLVVISVLWIPIIQISQGGDLFVYIQVISSFTQPPICAIFLLALFWGRLNEKGAFYALVFGMLVGLIRFIIEYYHLVPPCFKNLPDPRPDVVKNFHFLYFSIFGFAFTLFFAVVISLLTEPIDPRCLVRLTWWTRHSKEPRMNIDETTSSSASTINGKDEKNENDYSNPLRKMSPKSNIDVDHPNEKDFDDINSAGEDAGNYKTRVYSMDIVTAITPVPCWKKFIYRMCCFQEQSATQPKQMTTDFVEERSIEENPKWRLTTSVLSVGLLIIACFLMIYFA</sequence>
<feature type="transmembrane region" description="Helical" evidence="8">
    <location>
        <begin position="362"/>
        <end position="388"/>
    </location>
</feature>
<evidence type="ECO:0000313" key="10">
    <source>
        <dbReference type="RefSeq" id="XP_029658308.1"/>
    </source>
</evidence>
<accession>A0A6P7U2Z7</accession>
<gene>
    <name evidence="10" type="primary">LOC115232527</name>
</gene>
<evidence type="ECO:0000256" key="7">
    <source>
        <dbReference type="SAM" id="MobiDB-lite"/>
    </source>
</evidence>
<organism evidence="9 10">
    <name type="scientific">Octopus sinensis</name>
    <name type="common">East Asian common octopus</name>
    <dbReference type="NCBI Taxonomy" id="2607531"/>
    <lineage>
        <taxon>Eukaryota</taxon>
        <taxon>Metazoa</taxon>
        <taxon>Spiralia</taxon>
        <taxon>Lophotrochozoa</taxon>
        <taxon>Mollusca</taxon>
        <taxon>Cephalopoda</taxon>
        <taxon>Coleoidea</taxon>
        <taxon>Octopodiformes</taxon>
        <taxon>Octopoda</taxon>
        <taxon>Incirrata</taxon>
        <taxon>Octopodidae</taxon>
        <taxon>Octopus</taxon>
    </lineage>
</organism>
<feature type="region of interest" description="Disordered" evidence="7">
    <location>
        <begin position="555"/>
        <end position="606"/>
    </location>
</feature>
<evidence type="ECO:0000256" key="3">
    <source>
        <dbReference type="ARBA" id="ARBA00022692"/>
    </source>
</evidence>
<feature type="transmembrane region" description="Helical" evidence="8">
    <location>
        <begin position="294"/>
        <end position="315"/>
    </location>
</feature>
<evidence type="ECO:0000256" key="2">
    <source>
        <dbReference type="ARBA" id="ARBA00006434"/>
    </source>
</evidence>